<dbReference type="EMBL" id="BMLM01000001">
    <property type="protein sequence ID" value="GGN84504.1"/>
    <property type="molecule type" value="Genomic_DNA"/>
</dbReference>
<gene>
    <name evidence="2" type="ORF">GCM10010968_16320</name>
</gene>
<feature type="transmembrane region" description="Helical" evidence="1">
    <location>
        <begin position="86"/>
        <end position="105"/>
    </location>
</feature>
<accession>A0ABQ2KIN4</accession>
<keyword evidence="3" id="KW-1185">Reference proteome</keyword>
<proteinExistence type="predicted"/>
<organism evidence="2 3">
    <name type="scientific">Agrococcus terreus</name>
    <dbReference type="NCBI Taxonomy" id="574649"/>
    <lineage>
        <taxon>Bacteria</taxon>
        <taxon>Bacillati</taxon>
        <taxon>Actinomycetota</taxon>
        <taxon>Actinomycetes</taxon>
        <taxon>Micrococcales</taxon>
        <taxon>Microbacteriaceae</taxon>
        <taxon>Agrococcus</taxon>
    </lineage>
</organism>
<evidence type="ECO:0000256" key="1">
    <source>
        <dbReference type="SAM" id="Phobius"/>
    </source>
</evidence>
<keyword evidence="1" id="KW-1133">Transmembrane helix</keyword>
<feature type="transmembrane region" description="Helical" evidence="1">
    <location>
        <begin position="20"/>
        <end position="36"/>
    </location>
</feature>
<protein>
    <submittedName>
        <fullName evidence="2">Uncharacterized protein</fullName>
    </submittedName>
</protein>
<keyword evidence="1" id="KW-0472">Membrane</keyword>
<feature type="transmembrane region" description="Helical" evidence="1">
    <location>
        <begin position="138"/>
        <end position="158"/>
    </location>
</feature>
<feature type="transmembrane region" description="Helical" evidence="1">
    <location>
        <begin position="43"/>
        <end position="66"/>
    </location>
</feature>
<reference evidence="3" key="1">
    <citation type="journal article" date="2019" name="Int. J. Syst. Evol. Microbiol.">
        <title>The Global Catalogue of Microorganisms (GCM) 10K type strain sequencing project: providing services to taxonomists for standard genome sequencing and annotation.</title>
        <authorList>
            <consortium name="The Broad Institute Genomics Platform"/>
            <consortium name="The Broad Institute Genome Sequencing Center for Infectious Disease"/>
            <person name="Wu L."/>
            <person name="Ma J."/>
        </authorList>
    </citation>
    <scope>NUCLEOTIDE SEQUENCE [LARGE SCALE GENOMIC DNA]</scope>
    <source>
        <strain evidence="3">CGMCC 1.6960</strain>
    </source>
</reference>
<evidence type="ECO:0000313" key="3">
    <source>
        <dbReference type="Proteomes" id="UP000626982"/>
    </source>
</evidence>
<sequence>MVILVATPLFGPTTYGALDALEFASFGALVVAWLLVRMRHPLTILIVVVGYAMAGAAFFSRFLPALRERLAPDVWAEQASATDEAVVRWALMLLAVVLVLLAWWLDGWMRALLPIANVAEPHSSGHASRTGERQRLRYAVVMMLVGLDVIAIALAVSAKQPVARGRISDDDDWWASIVLAISTARLTLVVLGLTALLIWVQNGEFRATL</sequence>
<keyword evidence="1" id="KW-0812">Transmembrane</keyword>
<feature type="transmembrane region" description="Helical" evidence="1">
    <location>
        <begin position="173"/>
        <end position="200"/>
    </location>
</feature>
<evidence type="ECO:0000313" key="2">
    <source>
        <dbReference type="EMBL" id="GGN84504.1"/>
    </source>
</evidence>
<dbReference type="Proteomes" id="UP000626982">
    <property type="component" value="Unassembled WGS sequence"/>
</dbReference>
<comment type="caution">
    <text evidence="2">The sequence shown here is derived from an EMBL/GenBank/DDBJ whole genome shotgun (WGS) entry which is preliminary data.</text>
</comment>
<name>A0ABQ2KIN4_9MICO</name>